<reference evidence="1" key="1">
    <citation type="journal article" date="2025" name="Int. J. Syst. Evol. Microbiol.">
        <title>Inconstantimicrobium mannanitabidum sp. nov., a novel member of the family Clostridiaceae isolated from anoxic soil under the treatment of reductive soil disinfestation.</title>
        <authorList>
            <person name="Ueki A."/>
            <person name="Tonouchi A."/>
            <person name="Honma S."/>
            <person name="Kaku N."/>
            <person name="Ueki K."/>
        </authorList>
    </citation>
    <scope>NUCLEOTIDE SEQUENCE</scope>
    <source>
        <strain evidence="1">TW13</strain>
    </source>
</reference>
<dbReference type="Proteomes" id="UP001058074">
    <property type="component" value="Unassembled WGS sequence"/>
</dbReference>
<comment type="caution">
    <text evidence="1">The sequence shown here is derived from an EMBL/GenBank/DDBJ whole genome shotgun (WGS) entry which is preliminary data.</text>
</comment>
<gene>
    <name evidence="1" type="ORF">rsdtw13_30120</name>
</gene>
<accession>A0ACB5REQ0</accession>
<organism evidence="1 2">
    <name type="scientific">Inconstantimicrobium mannanitabidum</name>
    <dbReference type="NCBI Taxonomy" id="1604901"/>
    <lineage>
        <taxon>Bacteria</taxon>
        <taxon>Bacillati</taxon>
        <taxon>Bacillota</taxon>
        <taxon>Clostridia</taxon>
        <taxon>Eubacteriales</taxon>
        <taxon>Clostridiaceae</taxon>
        <taxon>Inconstantimicrobium</taxon>
    </lineage>
</organism>
<evidence type="ECO:0000313" key="2">
    <source>
        <dbReference type="Proteomes" id="UP001058074"/>
    </source>
</evidence>
<dbReference type="EMBL" id="BROD01000001">
    <property type="protein sequence ID" value="GKX67754.1"/>
    <property type="molecule type" value="Genomic_DNA"/>
</dbReference>
<sequence>MKKSSIPNIFTFINLGCGVLAILSTFEKKFLISCIFIIIAALVDRYDGRVARYLDVSSDIGKQLDSLADLVSFGVAPSILTYILFSFQTLGPVGILGYCLVLLFPICGAFRLARYNVTDFNGVFTGIPITIAGSFVTVLALIELAIRESHSHMSIIIPIIFIIAFSYLMISKVSLKKI</sequence>
<protein>
    <submittedName>
        <fullName evidence="1">CDP-diacylglycerol--serine O-phosphatidyltransferase</fullName>
    </submittedName>
</protein>
<evidence type="ECO:0000313" key="1">
    <source>
        <dbReference type="EMBL" id="GKX67754.1"/>
    </source>
</evidence>
<keyword evidence="2" id="KW-1185">Reference proteome</keyword>
<name>A0ACB5REQ0_9CLOT</name>
<proteinExistence type="predicted"/>